<dbReference type="OrthoDB" id="5406014at2759"/>
<dbReference type="InParanoid" id="A0A6P8H8M6"/>
<dbReference type="AlphaFoldDB" id="A0A6P8H8M6"/>
<feature type="compositionally biased region" description="Low complexity" evidence="2">
    <location>
        <begin position="61"/>
        <end position="81"/>
    </location>
</feature>
<keyword evidence="3" id="KW-1185">Reference proteome</keyword>
<dbReference type="Proteomes" id="UP000515163">
    <property type="component" value="Unplaced"/>
</dbReference>
<dbReference type="Pfam" id="PF12796">
    <property type="entry name" value="Ank_2"/>
    <property type="match status" value="1"/>
</dbReference>
<dbReference type="PANTHER" id="PTHR24168:SF21">
    <property type="entry name" value="KANK, ISOFORM D"/>
    <property type="match status" value="1"/>
</dbReference>
<dbReference type="KEGG" id="aten:116288868"/>
<dbReference type="SUPFAM" id="SSF48403">
    <property type="entry name" value="Ankyrin repeat"/>
    <property type="match status" value="1"/>
</dbReference>
<dbReference type="PROSITE" id="PS50297">
    <property type="entry name" value="ANK_REP_REGION"/>
    <property type="match status" value="1"/>
</dbReference>
<dbReference type="GO" id="GO:0005737">
    <property type="term" value="C:cytoplasm"/>
    <property type="evidence" value="ECO:0007669"/>
    <property type="project" value="TreeGrafter"/>
</dbReference>
<dbReference type="InterPro" id="IPR002110">
    <property type="entry name" value="Ankyrin_rpt"/>
</dbReference>
<dbReference type="FunCoup" id="A0A6P8H8M6">
    <property type="interactions" value="1459"/>
</dbReference>
<proteinExistence type="predicted"/>
<reference evidence="4" key="1">
    <citation type="submission" date="2025-08" db="UniProtKB">
        <authorList>
            <consortium name="RefSeq"/>
        </authorList>
    </citation>
    <scope>IDENTIFICATION</scope>
</reference>
<dbReference type="Pfam" id="PF00023">
    <property type="entry name" value="Ank"/>
    <property type="match status" value="1"/>
</dbReference>
<dbReference type="PROSITE" id="PS50088">
    <property type="entry name" value="ANK_REPEAT"/>
    <property type="match status" value="1"/>
</dbReference>
<feature type="region of interest" description="Disordered" evidence="2">
    <location>
        <begin position="666"/>
        <end position="722"/>
    </location>
</feature>
<name>A0A6P8H8M6_ACTTE</name>
<feature type="region of interest" description="Disordered" evidence="2">
    <location>
        <begin position="1"/>
        <end position="81"/>
    </location>
</feature>
<feature type="compositionally biased region" description="Polar residues" evidence="2">
    <location>
        <begin position="666"/>
        <end position="688"/>
    </location>
</feature>
<evidence type="ECO:0000256" key="2">
    <source>
        <dbReference type="SAM" id="MobiDB-lite"/>
    </source>
</evidence>
<feature type="repeat" description="ANK" evidence="1">
    <location>
        <begin position="873"/>
        <end position="905"/>
    </location>
</feature>
<organism evidence="3 4">
    <name type="scientific">Actinia tenebrosa</name>
    <name type="common">Australian red waratah sea anemone</name>
    <dbReference type="NCBI Taxonomy" id="6105"/>
    <lineage>
        <taxon>Eukaryota</taxon>
        <taxon>Metazoa</taxon>
        <taxon>Cnidaria</taxon>
        <taxon>Anthozoa</taxon>
        <taxon>Hexacorallia</taxon>
        <taxon>Actiniaria</taxon>
        <taxon>Actiniidae</taxon>
        <taxon>Actinia</taxon>
    </lineage>
</organism>
<dbReference type="PANTHER" id="PTHR24168">
    <property type="entry name" value="KN MOTIF AND ANKYRIN REPEAT DOMAIN-CONTAINING"/>
    <property type="match status" value="1"/>
</dbReference>
<feature type="compositionally biased region" description="Polar residues" evidence="2">
    <location>
        <begin position="702"/>
        <end position="720"/>
    </location>
</feature>
<dbReference type="SMART" id="SM00248">
    <property type="entry name" value="ANK"/>
    <property type="match status" value="5"/>
</dbReference>
<accession>A0A6P8H8M6</accession>
<dbReference type="GO" id="GO:0030837">
    <property type="term" value="P:negative regulation of actin filament polymerization"/>
    <property type="evidence" value="ECO:0007669"/>
    <property type="project" value="InterPro"/>
</dbReference>
<dbReference type="Gene3D" id="1.25.40.20">
    <property type="entry name" value="Ankyrin repeat-containing domain"/>
    <property type="match status" value="1"/>
</dbReference>
<evidence type="ECO:0000256" key="1">
    <source>
        <dbReference type="PROSITE-ProRule" id="PRU00023"/>
    </source>
</evidence>
<dbReference type="InterPro" id="IPR036770">
    <property type="entry name" value="Ankyrin_rpt-contain_sf"/>
</dbReference>
<feature type="compositionally biased region" description="Low complexity" evidence="2">
    <location>
        <begin position="39"/>
        <end position="51"/>
    </location>
</feature>
<dbReference type="GeneID" id="116288868"/>
<feature type="compositionally biased region" description="Polar residues" evidence="2">
    <location>
        <begin position="16"/>
        <end position="29"/>
    </location>
</feature>
<evidence type="ECO:0000313" key="4">
    <source>
        <dbReference type="RefSeq" id="XP_031551593.1"/>
    </source>
</evidence>
<dbReference type="GO" id="GO:0005856">
    <property type="term" value="C:cytoskeleton"/>
    <property type="evidence" value="ECO:0007669"/>
    <property type="project" value="TreeGrafter"/>
</dbReference>
<dbReference type="InterPro" id="IPR047184">
    <property type="entry name" value="KANK1-4"/>
</dbReference>
<gene>
    <name evidence="4" type="primary">LOC116288868</name>
</gene>
<keyword evidence="1" id="KW-0040">ANK repeat</keyword>
<protein>
    <submittedName>
        <fullName evidence="4">KN motif and ankyrin repeat domain-containing protein 1-like</fullName>
    </submittedName>
</protein>
<evidence type="ECO:0000313" key="3">
    <source>
        <dbReference type="Proteomes" id="UP000515163"/>
    </source>
</evidence>
<dbReference type="RefSeq" id="XP_031551593.1">
    <property type="nucleotide sequence ID" value="XM_031695733.1"/>
</dbReference>
<sequence length="978" mass="107546">MSGRPFALKTKRRTRNTNSFSSDDGSSIRNIDRYDSDGESIGSDTDSIGSGFKNFPELDMSPSPRSLSPLSTSSTGASGSNSLSPLTFGFNMETLEFTQSEKPSPSLLEKSIASLPAGSDLKNTLLYIRKQLKHSLLRVKDLEEQVKCVPTLRVQNSVLQEEKRQLLKQLQSKCSMKKNRSYGYNDLYYNTLRQRGCKSDTEDDEDEFASVRRKLKMKLSGSTSLLNGNTDTDTTETKENVCERCKSGFTSAIKFNKEKLETFENIPHNRGTQTKIRGIDHTIWKSNAEKENDIHAKEAKDSSPRRKVSTRSIGVGMIRSFTKDCGVGSGIAELKTKDQTSQTFVEKTSVGCDSLVSESFDKGINVKPYMESCASQTERFQSPGYQGDQNKEVECIGTQTTIAEPYVSVGVGICTIDDDYCSRCLSDEEFITTKSVDEIMANRIDLPTYRSYGVGNGSLDDNYLCHRCWGVEFKEAACGDGKLTINDLFGSMKLQKDDTNKVAIDSKSKTTTKMNRVGISRLTDSVCVNCTSKRVRSVGSGSDSISELLCDRCINVKTRSIGAVAAPSVKTLGVGDCSVTDSFCDRCLNVRTKTVGVGECCLSDNYCDRCFQLKTKSTAVGDYDIDNTTGISIDNNDNFVGLSMRINGHVDKNDVKALVANKNSTYEGTDSSELSDGGNSTLTHVSDTVESDEASIDHDNPSSDSTGQMSEPSMSSSGQRSRVRLSEEVLSACKLLNGHLYKGKEIGREQLVSCMSTVENHWFECVTSPGCRADVIKAYVKAFRAYIPVLMETIINLRDKEGNNALHYAVSFNNWKVVNTILKTNFVDVGLPNQVGYNAVMLAALTGLEREEFTDIARRLLDLGDVNSKVEETGQTPLMLAVTRGRLDMVGLLLEAGADMNAQDNECSTALMCACEHGHANIARLLLSHPECNSILEDNEGCTALSIAMDRNYHDIALQIYGHSNFSYTGQRKKKLLV</sequence>